<sequence length="53" mass="6393">MVDIHIETGGILIPSYELPEEHQKLYEKYLQNISETEKKLTSDEWYLRYLSFT</sequence>
<organism evidence="1">
    <name type="scientific">sediment metagenome</name>
    <dbReference type="NCBI Taxonomy" id="749907"/>
    <lineage>
        <taxon>unclassified sequences</taxon>
        <taxon>metagenomes</taxon>
        <taxon>ecological metagenomes</taxon>
    </lineage>
</organism>
<gene>
    <name evidence="1" type="ORF">LDC_0275</name>
</gene>
<evidence type="ECO:0000313" key="1">
    <source>
        <dbReference type="EMBL" id="EFK97669.1"/>
    </source>
</evidence>
<reference evidence="1" key="1">
    <citation type="submission" date="2010-07" db="EMBL/GenBank/DDBJ databases">
        <authorList>
            <consortium name="CONSOLIDER consortium CSD2007-00005"/>
            <person name="Guazzaroni M.-E."/>
            <person name="Richter M."/>
            <person name="Garcia-Salamanca A."/>
            <person name="Yarza P."/>
            <person name="Ferrer M."/>
        </authorList>
    </citation>
    <scope>NUCLEOTIDE SEQUENCE</scope>
</reference>
<proteinExistence type="predicted"/>
<dbReference type="EMBL" id="ADZX01000072">
    <property type="protein sequence ID" value="EFK97669.1"/>
    <property type="molecule type" value="Genomic_DNA"/>
</dbReference>
<reference evidence="1" key="2">
    <citation type="journal article" date="2011" name="Microb. Ecol.">
        <title>Taxonomic and Functional Metagenomic Profiling of the Microbial Community in the Anoxic Sediment of a Sub-saline Shallow Lake (Laguna de Carrizo, Central Spain).</title>
        <authorList>
            <person name="Ferrer M."/>
            <person name="Guazzaroni M.E."/>
            <person name="Richter M."/>
            <person name="Garcia-Salamanca A."/>
            <person name="Yarza P."/>
            <person name="Suarez-Suarez A."/>
            <person name="Solano J."/>
            <person name="Alcaide M."/>
            <person name="van Dillewijn P."/>
            <person name="Molina-Henares M.A."/>
            <person name="Lopez-Cortes N."/>
            <person name="Al-Ramahi Y."/>
            <person name="Guerrero C."/>
            <person name="Acosta A."/>
            <person name="de Eugenio L.I."/>
            <person name="Martinez V."/>
            <person name="Marques S."/>
            <person name="Rojo F."/>
            <person name="Santero E."/>
            <person name="Genilloud O."/>
            <person name="Perez-Perez J."/>
            <person name="Rossello-Mora R."/>
            <person name="Ramos J.L."/>
        </authorList>
    </citation>
    <scope>NUCLEOTIDE SEQUENCE</scope>
</reference>
<dbReference type="AlphaFoldDB" id="D9PFJ3"/>
<name>D9PFJ3_9ZZZZ</name>
<accession>D9PFJ3</accession>
<comment type="caution">
    <text evidence="1">The sequence shown here is derived from an EMBL/GenBank/DDBJ whole genome shotgun (WGS) entry which is preliminary data.</text>
</comment>
<protein>
    <submittedName>
        <fullName evidence="1">Uncharacterized protein</fullName>
    </submittedName>
</protein>